<keyword evidence="3" id="KW-1185">Reference proteome</keyword>
<reference evidence="2 3" key="1">
    <citation type="submission" date="2024-02" db="EMBL/GenBank/DDBJ databases">
        <title>de novo genome assembly of Solanum bulbocastanum strain 11H21.</title>
        <authorList>
            <person name="Hosaka A.J."/>
        </authorList>
    </citation>
    <scope>NUCLEOTIDE SEQUENCE [LARGE SCALE GENOMIC DNA]</scope>
    <source>
        <tissue evidence="2">Young leaves</tissue>
    </source>
</reference>
<name>A0AAN8T5X9_SOLBU</name>
<keyword evidence="1" id="KW-1133">Transmembrane helix</keyword>
<dbReference type="AlphaFoldDB" id="A0AAN8T5X9"/>
<keyword evidence="1" id="KW-0472">Membrane</keyword>
<evidence type="ECO:0000313" key="3">
    <source>
        <dbReference type="Proteomes" id="UP001371456"/>
    </source>
</evidence>
<accession>A0AAN8T5X9</accession>
<gene>
    <name evidence="2" type="ORF">RDI58_024459</name>
</gene>
<keyword evidence="1" id="KW-0812">Transmembrane</keyword>
<feature type="transmembrane region" description="Helical" evidence="1">
    <location>
        <begin position="20"/>
        <end position="38"/>
    </location>
</feature>
<protein>
    <submittedName>
        <fullName evidence="2">Uncharacterized protein</fullName>
    </submittedName>
</protein>
<dbReference type="EMBL" id="JBANQN010000010">
    <property type="protein sequence ID" value="KAK6777741.1"/>
    <property type="molecule type" value="Genomic_DNA"/>
</dbReference>
<sequence>MHWFNWFCKFRFHWFNNFRFSGKWCSFCCYIWLLINSGNRSRNRGYNIF</sequence>
<comment type="caution">
    <text evidence="2">The sequence shown here is derived from an EMBL/GenBank/DDBJ whole genome shotgun (WGS) entry which is preliminary data.</text>
</comment>
<evidence type="ECO:0000313" key="2">
    <source>
        <dbReference type="EMBL" id="KAK6777741.1"/>
    </source>
</evidence>
<organism evidence="2 3">
    <name type="scientific">Solanum bulbocastanum</name>
    <name type="common">Wild potato</name>
    <dbReference type="NCBI Taxonomy" id="147425"/>
    <lineage>
        <taxon>Eukaryota</taxon>
        <taxon>Viridiplantae</taxon>
        <taxon>Streptophyta</taxon>
        <taxon>Embryophyta</taxon>
        <taxon>Tracheophyta</taxon>
        <taxon>Spermatophyta</taxon>
        <taxon>Magnoliopsida</taxon>
        <taxon>eudicotyledons</taxon>
        <taxon>Gunneridae</taxon>
        <taxon>Pentapetalae</taxon>
        <taxon>asterids</taxon>
        <taxon>lamiids</taxon>
        <taxon>Solanales</taxon>
        <taxon>Solanaceae</taxon>
        <taxon>Solanoideae</taxon>
        <taxon>Solaneae</taxon>
        <taxon>Solanum</taxon>
    </lineage>
</organism>
<evidence type="ECO:0000256" key="1">
    <source>
        <dbReference type="SAM" id="Phobius"/>
    </source>
</evidence>
<proteinExistence type="predicted"/>
<dbReference type="Proteomes" id="UP001371456">
    <property type="component" value="Unassembled WGS sequence"/>
</dbReference>